<dbReference type="NCBIfam" id="TIGR03002">
    <property type="entry name" value="outer_YhbN_LptA"/>
    <property type="match status" value="1"/>
</dbReference>
<dbReference type="PANTHER" id="PTHR36504">
    <property type="entry name" value="LIPOPOLYSACCHARIDE EXPORT SYSTEM PROTEIN LPTA"/>
    <property type="match status" value="1"/>
</dbReference>
<dbReference type="InterPro" id="IPR005653">
    <property type="entry name" value="OstA-like_N"/>
</dbReference>
<protein>
    <submittedName>
        <fullName evidence="5">Lipopolysaccharide transport periplasmic protein LptA</fullName>
    </submittedName>
</protein>
<organism evidence="5 6">
    <name type="scientific">Paragemmobacter kunshanensis</name>
    <dbReference type="NCBI Taxonomy" id="2583234"/>
    <lineage>
        <taxon>Bacteria</taxon>
        <taxon>Pseudomonadati</taxon>
        <taxon>Pseudomonadota</taxon>
        <taxon>Alphaproteobacteria</taxon>
        <taxon>Rhodobacterales</taxon>
        <taxon>Paracoccaceae</taxon>
        <taxon>Paragemmobacter</taxon>
    </lineage>
</organism>
<proteinExistence type="predicted"/>
<keyword evidence="1" id="KW-0813">Transport</keyword>
<feature type="domain" description="Organic solvent tolerance-like N-terminal" evidence="4">
    <location>
        <begin position="42"/>
        <end position="147"/>
    </location>
</feature>
<keyword evidence="3" id="KW-0574">Periplasm</keyword>
<gene>
    <name evidence="5" type="primary">lptA</name>
    <name evidence="5" type="ORF">G5V65_10110</name>
</gene>
<keyword evidence="6" id="KW-1185">Reference proteome</keyword>
<evidence type="ECO:0000256" key="1">
    <source>
        <dbReference type="ARBA" id="ARBA00022448"/>
    </source>
</evidence>
<name>A0A6M1TYM9_9RHOB</name>
<reference evidence="5 6" key="1">
    <citation type="submission" date="2020-02" db="EMBL/GenBank/DDBJ databases">
        <title>Rhodobacter translucens sp. nov., a novel bacterium isolated from activated sludge.</title>
        <authorList>
            <person name="Liu J."/>
        </authorList>
    </citation>
    <scope>NUCLEOTIDE SEQUENCE [LARGE SCALE GENOMIC DNA]</scope>
    <source>
        <strain evidence="5 6">HX-7-19</strain>
    </source>
</reference>
<dbReference type="GO" id="GO:0001530">
    <property type="term" value="F:lipopolysaccharide binding"/>
    <property type="evidence" value="ECO:0007669"/>
    <property type="project" value="InterPro"/>
</dbReference>
<dbReference type="Gene3D" id="2.60.450.10">
    <property type="entry name" value="Lipopolysaccharide (LPS) transport protein A like domain"/>
    <property type="match status" value="1"/>
</dbReference>
<dbReference type="Proteomes" id="UP000474758">
    <property type="component" value="Unassembled WGS sequence"/>
</dbReference>
<accession>A0A6M1TYM9</accession>
<comment type="caution">
    <text evidence="5">The sequence shown here is derived from an EMBL/GenBank/DDBJ whole genome shotgun (WGS) entry which is preliminary data.</text>
</comment>
<dbReference type="PANTHER" id="PTHR36504:SF1">
    <property type="entry name" value="LIPOPOLYSACCHARIDE EXPORT SYSTEM PROTEIN LPTA"/>
    <property type="match status" value="1"/>
</dbReference>
<dbReference type="InterPro" id="IPR014340">
    <property type="entry name" value="LptA"/>
</dbReference>
<dbReference type="GO" id="GO:0009279">
    <property type="term" value="C:cell outer membrane"/>
    <property type="evidence" value="ECO:0007669"/>
    <property type="project" value="TreeGrafter"/>
</dbReference>
<evidence type="ECO:0000256" key="2">
    <source>
        <dbReference type="ARBA" id="ARBA00022729"/>
    </source>
</evidence>
<dbReference type="GO" id="GO:0015920">
    <property type="term" value="P:lipopolysaccharide transport"/>
    <property type="evidence" value="ECO:0007669"/>
    <property type="project" value="InterPro"/>
</dbReference>
<dbReference type="AlphaFoldDB" id="A0A6M1TYM9"/>
<dbReference type="InterPro" id="IPR052037">
    <property type="entry name" value="LPS_export_LptA"/>
</dbReference>
<sequence>MPAALRALFLTLALVPIAGLPVVAQTSIELKGLRQDTSLPVEVTSDSLSVDQGSGQATFAGNVKVTQGEMTISAGTARIEYLPDGTGVSRVFLDGRVMFASPTDAAEADAAVYTIASGEVVMTGDVLLTQGQTTISGNRLVYDLDAGTGSMEGRVQTVFVPGKANP</sequence>
<evidence type="ECO:0000313" key="6">
    <source>
        <dbReference type="Proteomes" id="UP000474758"/>
    </source>
</evidence>
<dbReference type="EMBL" id="JAALFE010000008">
    <property type="protein sequence ID" value="NGQ91252.1"/>
    <property type="molecule type" value="Genomic_DNA"/>
</dbReference>
<keyword evidence="2" id="KW-0732">Signal</keyword>
<dbReference type="GO" id="GO:0017089">
    <property type="term" value="F:glycolipid transfer activity"/>
    <property type="evidence" value="ECO:0007669"/>
    <property type="project" value="TreeGrafter"/>
</dbReference>
<dbReference type="Pfam" id="PF03968">
    <property type="entry name" value="LptD_N"/>
    <property type="match status" value="1"/>
</dbReference>
<evidence type="ECO:0000313" key="5">
    <source>
        <dbReference type="EMBL" id="NGQ91252.1"/>
    </source>
</evidence>
<dbReference type="GO" id="GO:0030288">
    <property type="term" value="C:outer membrane-bounded periplasmic space"/>
    <property type="evidence" value="ECO:0007669"/>
    <property type="project" value="TreeGrafter"/>
</dbReference>
<evidence type="ECO:0000259" key="4">
    <source>
        <dbReference type="Pfam" id="PF03968"/>
    </source>
</evidence>
<dbReference type="RefSeq" id="WP_165049591.1">
    <property type="nucleotide sequence ID" value="NZ_JAALFE010000008.1"/>
</dbReference>
<evidence type="ECO:0000256" key="3">
    <source>
        <dbReference type="ARBA" id="ARBA00022764"/>
    </source>
</evidence>